<keyword evidence="9" id="KW-0238">DNA-binding</keyword>
<evidence type="ECO:0000256" key="4">
    <source>
        <dbReference type="ARBA" id="ARBA00022741"/>
    </source>
</evidence>
<keyword evidence="8" id="KW-0267">Excision nuclease</keyword>
<dbReference type="EMBL" id="BJLD01000001">
    <property type="protein sequence ID" value="GEA42921.1"/>
    <property type="molecule type" value="Genomic_DNA"/>
</dbReference>
<reference evidence="11 12" key="1">
    <citation type="submission" date="2019-06" db="EMBL/GenBank/DDBJ databases">
        <title>Draft genome sequence of Corynebacterium striatum NBRC 15291.</title>
        <authorList>
            <person name="Miura T."/>
            <person name="Furukawa M."/>
            <person name="Shimamura M."/>
            <person name="Ohyama Y."/>
            <person name="Yamazoe A."/>
            <person name="Kawasaki H."/>
        </authorList>
    </citation>
    <scope>NUCLEOTIDE SEQUENCE [LARGE SCALE GENOMIC DNA]</scope>
    <source>
        <strain evidence="11 12">NBRC 15291</strain>
    </source>
</reference>
<gene>
    <name evidence="11" type="ORF">Cst04h_10910</name>
</gene>
<keyword evidence="10" id="KW-0234">DNA repair</keyword>
<dbReference type="GO" id="GO:0008270">
    <property type="term" value="F:zinc ion binding"/>
    <property type="evidence" value="ECO:0007669"/>
    <property type="project" value="UniProtKB-KW"/>
</dbReference>
<organism evidence="11 12">
    <name type="scientific">Corynebacterium striatum</name>
    <dbReference type="NCBI Taxonomy" id="43770"/>
    <lineage>
        <taxon>Bacteria</taxon>
        <taxon>Bacillati</taxon>
        <taxon>Actinomycetota</taxon>
        <taxon>Actinomycetes</taxon>
        <taxon>Mycobacteriales</taxon>
        <taxon>Corynebacteriaceae</taxon>
        <taxon>Corynebacterium</taxon>
    </lineage>
</organism>
<dbReference type="PANTHER" id="PTHR43152:SF2">
    <property type="entry name" value="DRUG RESISTANCE ABC TRANSPORTER"/>
    <property type="match status" value="1"/>
</dbReference>
<dbReference type="GO" id="GO:0004518">
    <property type="term" value="F:nuclease activity"/>
    <property type="evidence" value="ECO:0007669"/>
    <property type="project" value="UniProtKB-KW"/>
</dbReference>
<dbReference type="Gene3D" id="1.10.8.280">
    <property type="entry name" value="ABC transporter ATPase domain-like"/>
    <property type="match status" value="1"/>
</dbReference>
<keyword evidence="5" id="KW-0227">DNA damage</keyword>
<evidence type="ECO:0000256" key="5">
    <source>
        <dbReference type="ARBA" id="ARBA00022763"/>
    </source>
</evidence>
<evidence type="ECO:0000256" key="8">
    <source>
        <dbReference type="ARBA" id="ARBA00022881"/>
    </source>
</evidence>
<dbReference type="GO" id="GO:0005737">
    <property type="term" value="C:cytoplasm"/>
    <property type="evidence" value="ECO:0007669"/>
    <property type="project" value="UniProtKB-SubCell"/>
</dbReference>
<comment type="caution">
    <text evidence="11">The sequence shown here is derived from an EMBL/GenBank/DDBJ whole genome shotgun (WGS) entry which is preliminary data.</text>
</comment>
<keyword evidence="7" id="KW-0067">ATP-binding</keyword>
<evidence type="ECO:0000256" key="1">
    <source>
        <dbReference type="ARBA" id="ARBA00004496"/>
    </source>
</evidence>
<accession>A0ABC9ZLZ8</accession>
<protein>
    <submittedName>
        <fullName evidence="11">Uncharacterized protein</fullName>
    </submittedName>
</protein>
<evidence type="ECO:0000256" key="9">
    <source>
        <dbReference type="ARBA" id="ARBA00023125"/>
    </source>
</evidence>
<keyword evidence="4" id="KW-0547">Nucleotide-binding</keyword>
<dbReference type="GO" id="GO:0005524">
    <property type="term" value="F:ATP binding"/>
    <property type="evidence" value="ECO:0007669"/>
    <property type="project" value="UniProtKB-KW"/>
</dbReference>
<dbReference type="Gene3D" id="1.20.1580.10">
    <property type="entry name" value="ABC transporter ATPase like domain"/>
    <property type="match status" value="1"/>
</dbReference>
<name>A0ABC9ZLZ8_CORST</name>
<dbReference type="GO" id="GO:0006281">
    <property type="term" value="P:DNA repair"/>
    <property type="evidence" value="ECO:0007669"/>
    <property type="project" value="UniProtKB-KW"/>
</dbReference>
<dbReference type="PANTHER" id="PTHR43152">
    <property type="entry name" value="UVRABC SYSTEM PROTEIN A"/>
    <property type="match status" value="1"/>
</dbReference>
<dbReference type="GO" id="GO:0003677">
    <property type="term" value="F:DNA binding"/>
    <property type="evidence" value="ECO:0007669"/>
    <property type="project" value="UniProtKB-KW"/>
</dbReference>
<evidence type="ECO:0000256" key="2">
    <source>
        <dbReference type="ARBA" id="ARBA00022490"/>
    </source>
</evidence>
<dbReference type="Proteomes" id="UP000315234">
    <property type="component" value="Unassembled WGS sequence"/>
</dbReference>
<keyword evidence="2" id="KW-0963">Cytoplasm</keyword>
<evidence type="ECO:0000256" key="10">
    <source>
        <dbReference type="ARBA" id="ARBA00023204"/>
    </source>
</evidence>
<sequence length="155" mass="17438">MKEIRRFERTGGMCPTCEGIGRASQIDLTQVVDESLSINDGAILYPGMKIDSWLWKAYAESGLYPADKPVRDFTDEQKHALYYLSDVKTKIIGINMSYQGLIVRLQSSVLSKDKDSLQKHMKGSTSTSRLACSVPSPALRAWASLRCWRVCRRTS</sequence>
<comment type="subcellular location">
    <subcellularLocation>
        <location evidence="1">Cytoplasm</location>
    </subcellularLocation>
</comment>
<evidence type="ECO:0000256" key="6">
    <source>
        <dbReference type="ARBA" id="ARBA00022769"/>
    </source>
</evidence>
<keyword evidence="3" id="KW-0677">Repeat</keyword>
<keyword evidence="6" id="KW-0228">DNA excision</keyword>
<evidence type="ECO:0000313" key="12">
    <source>
        <dbReference type="Proteomes" id="UP000315234"/>
    </source>
</evidence>
<proteinExistence type="predicted"/>
<evidence type="ECO:0000256" key="7">
    <source>
        <dbReference type="ARBA" id="ARBA00022840"/>
    </source>
</evidence>
<evidence type="ECO:0000313" key="11">
    <source>
        <dbReference type="EMBL" id="GEA42921.1"/>
    </source>
</evidence>
<dbReference type="AlphaFoldDB" id="A0ABC9ZLZ8"/>
<evidence type="ECO:0000256" key="3">
    <source>
        <dbReference type="ARBA" id="ARBA00022737"/>
    </source>
</evidence>